<keyword evidence="1" id="KW-0813">Transport</keyword>
<evidence type="ECO:0000259" key="8">
    <source>
        <dbReference type="PROSITE" id="PS51007"/>
    </source>
</evidence>
<feature type="chain" id="PRO_5004555047" evidence="7">
    <location>
        <begin position="21"/>
        <end position="147"/>
    </location>
</feature>
<keyword evidence="2 6" id="KW-0349">Heme</keyword>
<protein>
    <submittedName>
        <fullName evidence="9">Cytochrome c2</fullName>
    </submittedName>
</protein>
<keyword evidence="10" id="KW-1185">Reference proteome</keyword>
<evidence type="ECO:0000256" key="4">
    <source>
        <dbReference type="ARBA" id="ARBA00022982"/>
    </source>
</evidence>
<sequence length="147" mass="15698">MTSRLIPALAAIALAGPALAESHAPSGDAEAGERAFRQCRSCHMIESPDETIVRGGQTGPNLYGVAGRTAGTVEDFRYSDLMVAAGEAGLEWDEESFTGYIQDPTGFLHEAAETDSGRSNMSFQLRREDDAPDLWAYLVSVGPDGDM</sequence>
<name>S9QDX4_9RHOB</name>
<dbReference type="InterPro" id="IPR009056">
    <property type="entry name" value="Cyt_c-like_dom"/>
</dbReference>
<evidence type="ECO:0000313" key="9">
    <source>
        <dbReference type="EMBL" id="EPX79616.1"/>
    </source>
</evidence>
<gene>
    <name evidence="9" type="ORF">Salmuc_05556</name>
</gene>
<dbReference type="EMBL" id="APVH01000035">
    <property type="protein sequence ID" value="EPX79616.1"/>
    <property type="molecule type" value="Genomic_DNA"/>
</dbReference>
<evidence type="ECO:0000256" key="6">
    <source>
        <dbReference type="PROSITE-ProRule" id="PRU00433"/>
    </source>
</evidence>
<dbReference type="Gene3D" id="1.10.760.10">
    <property type="entry name" value="Cytochrome c-like domain"/>
    <property type="match status" value="1"/>
</dbReference>
<feature type="signal peptide" evidence="7">
    <location>
        <begin position="1"/>
        <end position="20"/>
    </location>
</feature>
<evidence type="ECO:0000256" key="1">
    <source>
        <dbReference type="ARBA" id="ARBA00022448"/>
    </source>
</evidence>
<evidence type="ECO:0000256" key="3">
    <source>
        <dbReference type="ARBA" id="ARBA00022723"/>
    </source>
</evidence>
<dbReference type="PANTHER" id="PTHR11961">
    <property type="entry name" value="CYTOCHROME C"/>
    <property type="match status" value="1"/>
</dbReference>
<proteinExistence type="predicted"/>
<evidence type="ECO:0000313" key="10">
    <source>
        <dbReference type="Proteomes" id="UP000015347"/>
    </source>
</evidence>
<feature type="domain" description="Cytochrome c" evidence="8">
    <location>
        <begin position="27"/>
        <end position="142"/>
    </location>
</feature>
<accession>S9QDX4</accession>
<evidence type="ECO:0000256" key="5">
    <source>
        <dbReference type="ARBA" id="ARBA00023004"/>
    </source>
</evidence>
<evidence type="ECO:0000256" key="7">
    <source>
        <dbReference type="SAM" id="SignalP"/>
    </source>
</evidence>
<dbReference type="InterPro" id="IPR002327">
    <property type="entry name" value="Cyt_c_1A/1B"/>
</dbReference>
<dbReference type="AlphaFoldDB" id="S9QDX4"/>
<dbReference type="SUPFAM" id="SSF46626">
    <property type="entry name" value="Cytochrome c"/>
    <property type="match status" value="1"/>
</dbReference>
<organism evidence="9 10">
    <name type="scientific">Salipiger mucosus DSM 16094</name>
    <dbReference type="NCBI Taxonomy" id="1123237"/>
    <lineage>
        <taxon>Bacteria</taxon>
        <taxon>Pseudomonadati</taxon>
        <taxon>Pseudomonadota</taxon>
        <taxon>Alphaproteobacteria</taxon>
        <taxon>Rhodobacterales</taxon>
        <taxon>Roseobacteraceae</taxon>
        <taxon>Salipiger</taxon>
    </lineage>
</organism>
<dbReference type="Proteomes" id="UP000015347">
    <property type="component" value="Unassembled WGS sequence"/>
</dbReference>
<keyword evidence="4" id="KW-0249">Electron transport</keyword>
<keyword evidence="3 6" id="KW-0479">Metal-binding</keyword>
<dbReference type="PROSITE" id="PS51007">
    <property type="entry name" value="CYTC"/>
    <property type="match status" value="1"/>
</dbReference>
<comment type="caution">
    <text evidence="9">The sequence shown here is derived from an EMBL/GenBank/DDBJ whole genome shotgun (WGS) entry which is preliminary data.</text>
</comment>
<evidence type="ECO:0000256" key="2">
    <source>
        <dbReference type="ARBA" id="ARBA00022617"/>
    </source>
</evidence>
<dbReference type="GO" id="GO:0009055">
    <property type="term" value="F:electron transfer activity"/>
    <property type="evidence" value="ECO:0007669"/>
    <property type="project" value="InterPro"/>
</dbReference>
<keyword evidence="5 6" id="KW-0408">Iron</keyword>
<dbReference type="InterPro" id="IPR036909">
    <property type="entry name" value="Cyt_c-like_dom_sf"/>
</dbReference>
<dbReference type="HOGENOM" id="CLU_060944_1_0_5"/>
<dbReference type="RefSeq" id="WP_021120518.1">
    <property type="nucleotide sequence ID" value="NZ_KE557278.1"/>
</dbReference>
<reference evidence="10" key="1">
    <citation type="journal article" date="2014" name="Stand. Genomic Sci.">
        <title>Genome sequence of the exopolysaccharide-producing Salipiger mucosus type strain (DSM 16094(T)), a moderately halophilic member of the Roseobacter clade.</title>
        <authorList>
            <person name="Riedel T."/>
            <person name="Spring S."/>
            <person name="Fiebig A."/>
            <person name="Petersen J."/>
            <person name="Kyrpides N.C."/>
            <person name="Goker M."/>
            <person name="Klenk H.P."/>
        </authorList>
    </citation>
    <scope>NUCLEOTIDE SEQUENCE [LARGE SCALE GENOMIC DNA]</scope>
    <source>
        <strain evidence="10">DSM 16094</strain>
    </source>
</reference>
<dbReference type="GO" id="GO:0046872">
    <property type="term" value="F:metal ion binding"/>
    <property type="evidence" value="ECO:0007669"/>
    <property type="project" value="UniProtKB-KW"/>
</dbReference>
<dbReference type="eggNOG" id="COG3474">
    <property type="taxonomic scope" value="Bacteria"/>
</dbReference>
<dbReference type="STRING" id="1123237.Salmuc_05556"/>
<dbReference type="GO" id="GO:0020037">
    <property type="term" value="F:heme binding"/>
    <property type="evidence" value="ECO:0007669"/>
    <property type="project" value="InterPro"/>
</dbReference>
<keyword evidence="7" id="KW-0732">Signal</keyword>